<dbReference type="InterPro" id="IPR045087">
    <property type="entry name" value="Cu-oxidase_fam"/>
</dbReference>
<dbReference type="InterPro" id="IPR028871">
    <property type="entry name" value="BlueCu_1_BS"/>
</dbReference>
<organism evidence="8 9">
    <name type="scientific">Nonomuraea purpurea</name>
    <dbReference type="NCBI Taxonomy" id="1849276"/>
    <lineage>
        <taxon>Bacteria</taxon>
        <taxon>Bacillati</taxon>
        <taxon>Actinomycetota</taxon>
        <taxon>Actinomycetes</taxon>
        <taxon>Streptosporangiales</taxon>
        <taxon>Streptosporangiaceae</taxon>
        <taxon>Nonomuraea</taxon>
    </lineage>
</organism>
<protein>
    <submittedName>
        <fullName evidence="8">Multicopper oxidase family protein</fullName>
    </submittedName>
</protein>
<dbReference type="PROSITE" id="PS00080">
    <property type="entry name" value="MULTICOPPER_OXIDASE2"/>
    <property type="match status" value="1"/>
</dbReference>
<dbReference type="CDD" id="cd13890">
    <property type="entry name" value="CuRO_3_CueO_FtsP"/>
    <property type="match status" value="1"/>
</dbReference>
<evidence type="ECO:0000313" key="8">
    <source>
        <dbReference type="EMBL" id="MFC4013715.1"/>
    </source>
</evidence>
<dbReference type="PANTHER" id="PTHR48267">
    <property type="entry name" value="CUPREDOXIN SUPERFAMILY PROTEIN"/>
    <property type="match status" value="1"/>
</dbReference>
<dbReference type="PANTHER" id="PTHR48267:SF1">
    <property type="entry name" value="BILIRUBIN OXIDASE"/>
    <property type="match status" value="1"/>
</dbReference>
<dbReference type="Pfam" id="PF00394">
    <property type="entry name" value="Cu-oxidase"/>
    <property type="match status" value="1"/>
</dbReference>
<name>A0ABV8GIG3_9ACTN</name>
<evidence type="ECO:0000256" key="1">
    <source>
        <dbReference type="ARBA" id="ARBA00010609"/>
    </source>
</evidence>
<keyword evidence="4" id="KW-0186">Copper</keyword>
<keyword evidence="3" id="KW-0560">Oxidoreductase</keyword>
<accession>A0ABV8GIG3</accession>
<dbReference type="RefSeq" id="WP_379533568.1">
    <property type="nucleotide sequence ID" value="NZ_JBHSBI010000029.1"/>
</dbReference>
<dbReference type="Pfam" id="PF07732">
    <property type="entry name" value="Cu-oxidase_3"/>
    <property type="match status" value="1"/>
</dbReference>
<keyword evidence="9" id="KW-1185">Reference proteome</keyword>
<evidence type="ECO:0000313" key="9">
    <source>
        <dbReference type="Proteomes" id="UP001595851"/>
    </source>
</evidence>
<dbReference type="Pfam" id="PF07731">
    <property type="entry name" value="Cu-oxidase_2"/>
    <property type="match status" value="1"/>
</dbReference>
<dbReference type="InterPro" id="IPR001117">
    <property type="entry name" value="Cu-oxidase_2nd"/>
</dbReference>
<dbReference type="SUPFAM" id="SSF49503">
    <property type="entry name" value="Cupredoxins"/>
    <property type="match status" value="3"/>
</dbReference>
<dbReference type="InterPro" id="IPR008972">
    <property type="entry name" value="Cupredoxin"/>
</dbReference>
<feature type="domain" description="Plastocyanin-like" evidence="7">
    <location>
        <begin position="91"/>
        <end position="200"/>
    </location>
</feature>
<dbReference type="Gene3D" id="2.60.40.420">
    <property type="entry name" value="Cupredoxins - blue copper proteins"/>
    <property type="match status" value="3"/>
</dbReference>
<dbReference type="InterPro" id="IPR011707">
    <property type="entry name" value="Cu-oxidase-like_N"/>
</dbReference>
<dbReference type="EMBL" id="JBHSBI010000029">
    <property type="protein sequence ID" value="MFC4013715.1"/>
    <property type="molecule type" value="Genomic_DNA"/>
</dbReference>
<evidence type="ECO:0000256" key="3">
    <source>
        <dbReference type="ARBA" id="ARBA00023002"/>
    </source>
</evidence>
<evidence type="ECO:0000259" key="6">
    <source>
        <dbReference type="Pfam" id="PF07731"/>
    </source>
</evidence>
<dbReference type="InterPro" id="IPR002355">
    <property type="entry name" value="Cu_oxidase_Cu_BS"/>
</dbReference>
<evidence type="ECO:0000256" key="2">
    <source>
        <dbReference type="ARBA" id="ARBA00022723"/>
    </source>
</evidence>
<reference evidence="9" key="1">
    <citation type="journal article" date="2019" name="Int. J. Syst. Evol. Microbiol.">
        <title>The Global Catalogue of Microorganisms (GCM) 10K type strain sequencing project: providing services to taxonomists for standard genome sequencing and annotation.</title>
        <authorList>
            <consortium name="The Broad Institute Genomics Platform"/>
            <consortium name="The Broad Institute Genome Sequencing Center for Infectious Disease"/>
            <person name="Wu L."/>
            <person name="Ma J."/>
        </authorList>
    </citation>
    <scope>NUCLEOTIDE SEQUENCE [LARGE SCALE GENOMIC DNA]</scope>
    <source>
        <strain evidence="9">TBRC 1276</strain>
    </source>
</reference>
<comment type="similarity">
    <text evidence="1">Belongs to the multicopper oxidase family.</text>
</comment>
<feature type="domain" description="Plastocyanin-like" evidence="6">
    <location>
        <begin position="370"/>
        <end position="486"/>
    </location>
</feature>
<evidence type="ECO:0000259" key="7">
    <source>
        <dbReference type="Pfam" id="PF07732"/>
    </source>
</evidence>
<gene>
    <name evidence="8" type="ORF">ACFOY2_41265</name>
</gene>
<feature type="domain" description="Plastocyanin-like" evidence="5">
    <location>
        <begin position="225"/>
        <end position="312"/>
    </location>
</feature>
<dbReference type="Proteomes" id="UP001595851">
    <property type="component" value="Unassembled WGS sequence"/>
</dbReference>
<dbReference type="InterPro" id="IPR011706">
    <property type="entry name" value="Cu-oxidase_C"/>
</dbReference>
<dbReference type="PROSITE" id="PS00196">
    <property type="entry name" value="COPPER_BLUE"/>
    <property type="match status" value="1"/>
</dbReference>
<proteinExistence type="inferred from homology"/>
<sequence>MLNRRHFVTLGATVLGGAAVLPFTGDLLPPLTPTANGHHAGHMGSAALADATTVTFAPFTQRMPVPATLTPSQTTADTDIYTLPIRTAEAELIPGLRTPVLTYGGQFVGPTIRAEKGRRTQVTFTNELDRPTNVHLHGGHVSPENDGHPMDLIAPGQTRAYAYPNAQRASTLWYHDHTHGLEADHIYRGLHGFYLIEDKAERRFNLPEGAYDVPIMLRNAQFDENGALVFGHPDNRTTTLVNGKAQPYLPVAARRYRFRLLNSALKHVYQLNIGGVPLTKIASDGGLLPAPVEQTEVVVSSGERVEIVVDFAPHVGHGPLYLYDGENPILRFDVSPADGRDRSGVPDVLVPLPALAAATVERTVVMSMDMSLRPPIGLINGRPFDPNRVDIQVMQGATEIWNIVNADVSPFPFDHPFHTHLLQFQVLGRDTGPSLPEDAGLKDTVYVPPLGSVRIQMTFDTPYLGRYMYHCHFPEHSALGMMAQMEIIP</sequence>
<keyword evidence="2" id="KW-0479">Metal-binding</keyword>
<evidence type="ECO:0000259" key="5">
    <source>
        <dbReference type="Pfam" id="PF00394"/>
    </source>
</evidence>
<comment type="caution">
    <text evidence="8">The sequence shown here is derived from an EMBL/GenBank/DDBJ whole genome shotgun (WGS) entry which is preliminary data.</text>
</comment>
<evidence type="ECO:0000256" key="4">
    <source>
        <dbReference type="ARBA" id="ARBA00023008"/>
    </source>
</evidence>